<dbReference type="GO" id="GO:0016491">
    <property type="term" value="F:oxidoreductase activity"/>
    <property type="evidence" value="ECO:0007669"/>
    <property type="project" value="UniProtKB-KW"/>
</dbReference>
<dbReference type="PROSITE" id="PS00061">
    <property type="entry name" value="ADH_SHORT"/>
    <property type="match status" value="1"/>
</dbReference>
<keyword evidence="4" id="KW-1185">Reference proteome</keyword>
<evidence type="ECO:0000313" key="4">
    <source>
        <dbReference type="Proteomes" id="UP000694001"/>
    </source>
</evidence>
<dbReference type="InterPro" id="IPR020904">
    <property type="entry name" value="Sc_DH/Rdtase_CS"/>
</dbReference>
<gene>
    <name evidence="3" type="ORF">KO353_03380</name>
</gene>
<reference evidence="3" key="1">
    <citation type="submission" date="2021-06" db="EMBL/GenBank/DDBJ databases">
        <title>Elioraea tepida, sp. nov., a moderately thermophilic aerobic anoxygenic phototrophic bacterium isolated from an alkaline siliceous hot spring mat community in Yellowstone National Park, WY, USA.</title>
        <authorList>
            <person name="Saini M.K."/>
            <person name="Yoshida S."/>
            <person name="Sebastian A."/>
            <person name="Hirose S."/>
            <person name="Hara E."/>
            <person name="Tamaki H."/>
            <person name="Soulier N.T."/>
            <person name="Albert I."/>
            <person name="Hanada S."/>
            <person name="Bryant D.A."/>
            <person name="Tank M."/>
        </authorList>
    </citation>
    <scope>NUCLEOTIDE SEQUENCE</scope>
    <source>
        <strain evidence="3">MS-P2</strain>
    </source>
</reference>
<dbReference type="GO" id="GO:0016020">
    <property type="term" value="C:membrane"/>
    <property type="evidence" value="ECO:0007669"/>
    <property type="project" value="TreeGrafter"/>
</dbReference>
<comment type="similarity">
    <text evidence="1">Belongs to the short-chain dehydrogenases/reductases (SDR) family.</text>
</comment>
<protein>
    <submittedName>
        <fullName evidence="3">SDR family NAD(P)-dependent oxidoreductase</fullName>
    </submittedName>
</protein>
<evidence type="ECO:0000313" key="3">
    <source>
        <dbReference type="EMBL" id="QXM25298.1"/>
    </source>
</evidence>
<dbReference type="PANTHER" id="PTHR44196">
    <property type="entry name" value="DEHYDROGENASE/REDUCTASE SDR FAMILY MEMBER 7B"/>
    <property type="match status" value="1"/>
</dbReference>
<keyword evidence="2" id="KW-0560">Oxidoreductase</keyword>
<proteinExistence type="inferred from homology"/>
<dbReference type="KEGG" id="elio:KO353_03380"/>
<dbReference type="EMBL" id="CP076448">
    <property type="protein sequence ID" value="QXM25298.1"/>
    <property type="molecule type" value="Genomic_DNA"/>
</dbReference>
<dbReference type="PANTHER" id="PTHR44196:SF1">
    <property type="entry name" value="DEHYDROGENASE_REDUCTASE SDR FAMILY MEMBER 7B"/>
    <property type="match status" value="1"/>
</dbReference>
<dbReference type="Pfam" id="PF00106">
    <property type="entry name" value="adh_short"/>
    <property type="match status" value="1"/>
</dbReference>
<sequence length="260" mass="27496">MTAPRPARPEDGLAWITGASSGIGRQVALDLARSGWTVVATARRQGELARLAAEAPQGRIIPAAADVTDAGAVAEAARRVEAETGRPIALAILNAGTYLPDSAAGFDLAAFTAQVSVNLIGTANALAAVMPAMIARRSGQIAIVSSVAGYRGLPRAIAYSATKAALIAMAESLRFDLDRAGVMINLINPGFVKTPLTDRNDFPMPFLMSVEEASRRIVAGLARGRFEVCFPRRFAYILKAMRIVPYAVYFPLVGRGTGRR</sequence>
<evidence type="ECO:0000256" key="2">
    <source>
        <dbReference type="ARBA" id="ARBA00023002"/>
    </source>
</evidence>
<evidence type="ECO:0000256" key="1">
    <source>
        <dbReference type="ARBA" id="ARBA00006484"/>
    </source>
</evidence>
<accession>A0A975YK95</accession>
<name>A0A975YK95_9PROT</name>
<dbReference type="Proteomes" id="UP000694001">
    <property type="component" value="Chromosome"/>
</dbReference>
<dbReference type="RefSeq" id="WP_218286354.1">
    <property type="nucleotide sequence ID" value="NZ_CP076448.1"/>
</dbReference>
<dbReference type="AlphaFoldDB" id="A0A975YK95"/>
<organism evidence="3 4">
    <name type="scientific">Elioraea tepida</name>
    <dbReference type="NCBI Taxonomy" id="2843330"/>
    <lineage>
        <taxon>Bacteria</taxon>
        <taxon>Pseudomonadati</taxon>
        <taxon>Pseudomonadota</taxon>
        <taxon>Alphaproteobacteria</taxon>
        <taxon>Acetobacterales</taxon>
        <taxon>Elioraeaceae</taxon>
        <taxon>Elioraea</taxon>
    </lineage>
</organism>
<dbReference type="InterPro" id="IPR002347">
    <property type="entry name" value="SDR_fam"/>
</dbReference>